<feature type="coiled-coil region" evidence="1">
    <location>
        <begin position="244"/>
        <end position="290"/>
    </location>
</feature>
<dbReference type="AlphaFoldDB" id="A0AA88CZF8"/>
<reference evidence="3" key="1">
    <citation type="submission" date="2023-07" db="EMBL/GenBank/DDBJ databases">
        <title>draft genome sequence of fig (Ficus carica).</title>
        <authorList>
            <person name="Takahashi T."/>
            <person name="Nishimura K."/>
        </authorList>
    </citation>
    <scope>NUCLEOTIDE SEQUENCE</scope>
</reference>
<name>A0AA88CZF8_FICCA</name>
<feature type="coiled-coil region" evidence="1">
    <location>
        <begin position="86"/>
        <end position="123"/>
    </location>
</feature>
<feature type="coiled-coil region" evidence="1">
    <location>
        <begin position="536"/>
        <end position="577"/>
    </location>
</feature>
<gene>
    <name evidence="3" type="ORF">TIFTF001_007206</name>
</gene>
<feature type="coiled-coil region" evidence="1">
    <location>
        <begin position="179"/>
        <end position="206"/>
    </location>
</feature>
<protein>
    <submittedName>
        <fullName evidence="3">Uncharacterized protein</fullName>
    </submittedName>
</protein>
<dbReference type="EMBL" id="BTGU01000007">
    <property type="protein sequence ID" value="GMN37915.1"/>
    <property type="molecule type" value="Genomic_DNA"/>
</dbReference>
<dbReference type="Proteomes" id="UP001187192">
    <property type="component" value="Unassembled WGS sequence"/>
</dbReference>
<evidence type="ECO:0000256" key="1">
    <source>
        <dbReference type="SAM" id="Coils"/>
    </source>
</evidence>
<proteinExistence type="predicted"/>
<dbReference type="PANTHER" id="PTHR35712:SF1">
    <property type="entry name" value="MYOSIN HEAVY CHAIN-LIKE PROTEIN"/>
    <property type="match status" value="1"/>
</dbReference>
<accession>A0AA88CZF8</accession>
<keyword evidence="4" id="KW-1185">Reference proteome</keyword>
<evidence type="ECO:0000313" key="3">
    <source>
        <dbReference type="EMBL" id="GMN37915.1"/>
    </source>
</evidence>
<comment type="caution">
    <text evidence="3">The sequence shown here is derived from an EMBL/GenBank/DDBJ whole genome shotgun (WGS) entry which is preliminary data.</text>
</comment>
<evidence type="ECO:0000256" key="2">
    <source>
        <dbReference type="SAM" id="MobiDB-lite"/>
    </source>
</evidence>
<feature type="region of interest" description="Disordered" evidence="2">
    <location>
        <begin position="482"/>
        <end position="502"/>
    </location>
</feature>
<keyword evidence="1" id="KW-0175">Coiled coil</keyword>
<dbReference type="PANTHER" id="PTHR35712">
    <property type="entry name" value="MYOSIN HEAVY CHAIN-LIKE PROTEIN"/>
    <property type="match status" value="1"/>
</dbReference>
<sequence length="761" mass="85467">MVIGEAEDAELDIAAGHRSWIVVKRKYRIAPTPAFLDRRRTSSPLLFEGRQRDPPNFEKEEPFVLTKAQIDLELAQMRKMTAKEAATAAARAVADAEAAIAEAEEAAREADQAEAEAAAAQAFADAAMKTLKARNAQKMSGLVLPFAVLIYSQWKTGNFVVGICRRFDLEGNWELTEWIAGLEQEIESLKKKLSACTRENLNLQEELSEAYRIKTQLADLHSAEVAKNLEAEKQVNFFQGCVAAAFAERDNSIMEAEKAKESEELMSKQFNDLQRRIEELTSECSAQKKLTEELRVTVEVKEEQNETFKKIIDKFYQIRQHSTEASEDTSWDSKCACLMHDPEEMWSFKDPTTANYISALEGELEMARKSADSLQSKLRMGLEIENHLKRTVRELAKKSMHVDEMIKNRIAELRYYHSQCSAHIVNLLDDGKSVIKLAVDAIDEKIRQLDARGAQILELSPEEVNDDEHECRDVHITPDVDHDLLHKESKMSNPDSLGDGKDDASEALAQALQEKVATLLLLSQQEERHLLDSNVSSALQRKIEELQRNLLQVTNEKVRALMELAQWKQDYQLLKEKIGGNIDKEKVDTGDKRNDAPERGGRLANLLKKTNLKRWVGTLDLRGNEGEVHVDFARLKIENATLKESMESMEHLITTIHRLRSSLVKARDKSVTCEGRDATTSERLDEIISEAKLVKTALGSSVPVSWSADAEFGSDTKSFGHEQSGVSGNASNEKKDFVIAAGVEMVELLILAAQILKDHAT</sequence>
<evidence type="ECO:0000313" key="4">
    <source>
        <dbReference type="Proteomes" id="UP001187192"/>
    </source>
</evidence>
<organism evidence="3 4">
    <name type="scientific">Ficus carica</name>
    <name type="common">Common fig</name>
    <dbReference type="NCBI Taxonomy" id="3494"/>
    <lineage>
        <taxon>Eukaryota</taxon>
        <taxon>Viridiplantae</taxon>
        <taxon>Streptophyta</taxon>
        <taxon>Embryophyta</taxon>
        <taxon>Tracheophyta</taxon>
        <taxon>Spermatophyta</taxon>
        <taxon>Magnoliopsida</taxon>
        <taxon>eudicotyledons</taxon>
        <taxon>Gunneridae</taxon>
        <taxon>Pentapetalae</taxon>
        <taxon>rosids</taxon>
        <taxon>fabids</taxon>
        <taxon>Rosales</taxon>
        <taxon>Moraceae</taxon>
        <taxon>Ficeae</taxon>
        <taxon>Ficus</taxon>
    </lineage>
</organism>